<gene>
    <name evidence="1" type="ORF">EVAR_12760_1</name>
</gene>
<name>A0A4C1UBG7_EUMVA</name>
<evidence type="ECO:0000313" key="1">
    <source>
        <dbReference type="EMBL" id="GBP23480.1"/>
    </source>
</evidence>
<comment type="caution">
    <text evidence="1">The sequence shown here is derived from an EMBL/GenBank/DDBJ whole genome shotgun (WGS) entry which is preliminary data.</text>
</comment>
<evidence type="ECO:0000313" key="2">
    <source>
        <dbReference type="Proteomes" id="UP000299102"/>
    </source>
</evidence>
<accession>A0A4C1UBG7</accession>
<organism evidence="1 2">
    <name type="scientific">Eumeta variegata</name>
    <name type="common">Bagworm moth</name>
    <name type="synonym">Eumeta japonica</name>
    <dbReference type="NCBI Taxonomy" id="151549"/>
    <lineage>
        <taxon>Eukaryota</taxon>
        <taxon>Metazoa</taxon>
        <taxon>Ecdysozoa</taxon>
        <taxon>Arthropoda</taxon>
        <taxon>Hexapoda</taxon>
        <taxon>Insecta</taxon>
        <taxon>Pterygota</taxon>
        <taxon>Neoptera</taxon>
        <taxon>Endopterygota</taxon>
        <taxon>Lepidoptera</taxon>
        <taxon>Glossata</taxon>
        <taxon>Ditrysia</taxon>
        <taxon>Tineoidea</taxon>
        <taxon>Psychidae</taxon>
        <taxon>Oiketicinae</taxon>
        <taxon>Eumeta</taxon>
    </lineage>
</organism>
<dbReference type="AlphaFoldDB" id="A0A4C1UBG7"/>
<protein>
    <submittedName>
        <fullName evidence="1">Uncharacterized protein</fullName>
    </submittedName>
</protein>
<reference evidence="1 2" key="1">
    <citation type="journal article" date="2019" name="Commun. Biol.">
        <title>The bagworm genome reveals a unique fibroin gene that provides high tensile strength.</title>
        <authorList>
            <person name="Kono N."/>
            <person name="Nakamura H."/>
            <person name="Ohtoshi R."/>
            <person name="Tomita M."/>
            <person name="Numata K."/>
            <person name="Arakawa K."/>
        </authorList>
    </citation>
    <scope>NUCLEOTIDE SEQUENCE [LARGE SCALE GENOMIC DNA]</scope>
</reference>
<dbReference type="EMBL" id="BGZK01000151">
    <property type="protein sequence ID" value="GBP23480.1"/>
    <property type="molecule type" value="Genomic_DNA"/>
</dbReference>
<dbReference type="Proteomes" id="UP000299102">
    <property type="component" value="Unassembled WGS sequence"/>
</dbReference>
<sequence>MAQALGSHEWTVICLNAYFGTFVRASMVGRLKQSTTCTGTGLLERILVWAAIDAGTMGQRGTVLNDDRTLVLVYSTRKLLLAPNI</sequence>
<proteinExistence type="predicted"/>
<keyword evidence="2" id="KW-1185">Reference proteome</keyword>